<dbReference type="GO" id="GO:0004518">
    <property type="term" value="F:nuclease activity"/>
    <property type="evidence" value="ECO:0007669"/>
    <property type="project" value="UniProtKB-KW"/>
</dbReference>
<keyword evidence="4" id="KW-0479">Metal-binding</keyword>
<dbReference type="InterPro" id="IPR050547">
    <property type="entry name" value="DEAD_box_RNA_helicases"/>
</dbReference>
<evidence type="ECO:0000256" key="1">
    <source>
        <dbReference type="ARBA" id="ARBA00006847"/>
    </source>
</evidence>
<keyword evidence="7 12" id="KW-0347">Helicase</keyword>
<organism evidence="12 13">
    <name type="scientific">Lachnospira eligens</name>
    <dbReference type="NCBI Taxonomy" id="39485"/>
    <lineage>
        <taxon>Bacteria</taxon>
        <taxon>Bacillati</taxon>
        <taxon>Bacillota</taxon>
        <taxon>Clostridia</taxon>
        <taxon>Lachnospirales</taxon>
        <taxon>Lachnospiraceae</taxon>
        <taxon>Lachnospira</taxon>
    </lineage>
</organism>
<evidence type="ECO:0000259" key="10">
    <source>
        <dbReference type="PROSITE" id="PS51194"/>
    </source>
</evidence>
<evidence type="ECO:0000313" key="13">
    <source>
        <dbReference type="Proteomes" id="UP000095621"/>
    </source>
</evidence>
<keyword evidence="6" id="KW-0378">Hydrolase</keyword>
<dbReference type="NCBIfam" id="TIGR01587">
    <property type="entry name" value="cas3_core"/>
    <property type="match status" value="1"/>
</dbReference>
<proteinExistence type="inferred from homology"/>
<name>A0A174YZE9_9FIRM</name>
<dbReference type="InterPro" id="IPR011545">
    <property type="entry name" value="DEAD/DEAH_box_helicase_dom"/>
</dbReference>
<dbReference type="NCBIfam" id="TIGR01596">
    <property type="entry name" value="cas3_HD"/>
    <property type="match status" value="1"/>
</dbReference>
<keyword evidence="8" id="KW-0067">ATP-binding</keyword>
<dbReference type="SMART" id="SM00487">
    <property type="entry name" value="DEXDc"/>
    <property type="match status" value="1"/>
</dbReference>
<dbReference type="InterPro" id="IPR054712">
    <property type="entry name" value="Cas3-like_dom"/>
</dbReference>
<dbReference type="PANTHER" id="PTHR47963">
    <property type="entry name" value="DEAD-BOX ATP-DEPENDENT RNA HELICASE 47, MITOCHONDRIAL"/>
    <property type="match status" value="1"/>
</dbReference>
<accession>A0A174YZE9</accession>
<dbReference type="InterPro" id="IPR006483">
    <property type="entry name" value="CRISPR-assoc_Cas3_HD"/>
</dbReference>
<keyword evidence="9" id="KW-0051">Antiviral defense</keyword>
<gene>
    <name evidence="12" type="ORF">ERS852490_01855</name>
</gene>
<dbReference type="OrthoDB" id="9810236at2"/>
<dbReference type="GO" id="GO:0003723">
    <property type="term" value="F:RNA binding"/>
    <property type="evidence" value="ECO:0007669"/>
    <property type="project" value="TreeGrafter"/>
</dbReference>
<keyword evidence="5" id="KW-0547">Nucleotide-binding</keyword>
<dbReference type="PANTHER" id="PTHR47963:SF9">
    <property type="entry name" value="CRISPR-ASSOCIATED ENDONUCLEASE_HELICASE CAS3"/>
    <property type="match status" value="1"/>
</dbReference>
<feature type="domain" description="HD Cas3-type" evidence="11">
    <location>
        <begin position="13"/>
        <end position="206"/>
    </location>
</feature>
<dbReference type="AlphaFoldDB" id="A0A174YZE9"/>
<dbReference type="InterPro" id="IPR014001">
    <property type="entry name" value="Helicase_ATP-bd"/>
</dbReference>
<reference evidence="12 13" key="1">
    <citation type="submission" date="2015-09" db="EMBL/GenBank/DDBJ databases">
        <authorList>
            <consortium name="Pathogen Informatics"/>
        </authorList>
    </citation>
    <scope>NUCLEOTIDE SEQUENCE [LARGE SCALE GENOMIC DNA]</scope>
    <source>
        <strain evidence="12 13">2789STDY5834875</strain>
    </source>
</reference>
<dbReference type="InterPro" id="IPR006474">
    <property type="entry name" value="Helicase_Cas3_CRISPR-ass_core"/>
</dbReference>
<evidence type="ECO:0000256" key="6">
    <source>
        <dbReference type="ARBA" id="ARBA00022801"/>
    </source>
</evidence>
<evidence type="ECO:0000256" key="4">
    <source>
        <dbReference type="ARBA" id="ARBA00022723"/>
    </source>
</evidence>
<evidence type="ECO:0000259" key="11">
    <source>
        <dbReference type="PROSITE" id="PS51643"/>
    </source>
</evidence>
<dbReference type="RefSeq" id="WP_055215840.1">
    <property type="nucleotide sequence ID" value="NZ_CZBU01000004.1"/>
</dbReference>
<evidence type="ECO:0000256" key="9">
    <source>
        <dbReference type="ARBA" id="ARBA00023118"/>
    </source>
</evidence>
<dbReference type="PROSITE" id="PS51643">
    <property type="entry name" value="HD_CAS3"/>
    <property type="match status" value="1"/>
</dbReference>
<dbReference type="Pfam" id="PF18019">
    <property type="entry name" value="Cas3_HD"/>
    <property type="match status" value="1"/>
</dbReference>
<comment type="similarity">
    <text evidence="1">In the N-terminal section; belongs to the CRISPR-associated nuclease Cas3-HD family.</text>
</comment>
<dbReference type="Gene3D" id="3.40.50.300">
    <property type="entry name" value="P-loop containing nucleotide triphosphate hydrolases"/>
    <property type="match status" value="2"/>
</dbReference>
<dbReference type="GO" id="GO:0046872">
    <property type="term" value="F:metal ion binding"/>
    <property type="evidence" value="ECO:0007669"/>
    <property type="project" value="UniProtKB-KW"/>
</dbReference>
<evidence type="ECO:0000256" key="2">
    <source>
        <dbReference type="ARBA" id="ARBA00009046"/>
    </source>
</evidence>
<dbReference type="GO" id="GO:0005524">
    <property type="term" value="F:ATP binding"/>
    <property type="evidence" value="ECO:0007669"/>
    <property type="project" value="UniProtKB-KW"/>
</dbReference>
<dbReference type="CDD" id="cd09641">
    <property type="entry name" value="Cas3''_I"/>
    <property type="match status" value="1"/>
</dbReference>
<dbReference type="Pfam" id="PF00270">
    <property type="entry name" value="DEAD"/>
    <property type="match status" value="1"/>
</dbReference>
<dbReference type="Gene3D" id="1.10.3210.30">
    <property type="match status" value="1"/>
</dbReference>
<feature type="domain" description="Helicase C-terminal" evidence="10">
    <location>
        <begin position="449"/>
        <end position="601"/>
    </location>
</feature>
<dbReference type="SMART" id="SM00490">
    <property type="entry name" value="HELICc"/>
    <property type="match status" value="1"/>
</dbReference>
<dbReference type="InterPro" id="IPR027417">
    <property type="entry name" value="P-loop_NTPase"/>
</dbReference>
<dbReference type="Pfam" id="PF22590">
    <property type="entry name" value="Cas3-like_C_2"/>
    <property type="match status" value="1"/>
</dbReference>
<dbReference type="Proteomes" id="UP000095621">
    <property type="component" value="Unassembled WGS sequence"/>
</dbReference>
<evidence type="ECO:0000256" key="5">
    <source>
        <dbReference type="ARBA" id="ARBA00022741"/>
    </source>
</evidence>
<dbReference type="InterPro" id="IPR001650">
    <property type="entry name" value="Helicase_C-like"/>
</dbReference>
<sequence length="756" mass="87589">MEYFAKSVPNGGSKEEQVTLKQHLDDTVKCAQDFFEKFGHYFTEKEKAIIIEACRVHDLGKANIVFQSKINKELDVIKTQEIPHGFLSAMTTSPEEFKNHIPEADNDDYKAFYTAVYHHHVREDKNGDDIILNFCKKYYNPYIRDFLNDESIKAKVSGINKYLLFRNTGSISGSKYIMSCYDKNEYLHEWQEFVLIKGLLNKFDYTVSAGYTEAEDCSAFTTKYLKTSIENIFQQHGLRPVQEYMRDKCDKNLVVVAPTGMGKTEASLLWLNGEKGFYTLPYVVSSNAIYERIRDRYEYKDVAILHSDSMHYYFEDQVNETDSDGYEKYQKAKLLSQPLTICTVDQLFKFVYKALGTEIFAATLKYSKIIIDEIQAYSPSVIAAIIYGLKIVTDMGGKFAIITATFPPVLGSLMHKYGLMADNQYEYRDFSALSNLKRHWIDIKDGDIEIDRVVEDSYDKKVLVICNTVKKAQQIYKSLTEKTDNVHLLHARFTKEHKRMLENEIIKFSDSENETGIWVTTQLVEASLDIDFDVLYTEMSTADSLLQRMGRCNRKGRYIPDKANIHIYINANGVGVSRAIYNREIYTRSVECLEKYIGRVMTESDKSEYINKVYCTDEIKDTDYYRDIEKFLAMFKELTPAEYSKSEADEKFRDINSIKIIPDDVYEDNREVISECIDIMHSSNADRREKNDARTKLDSYVISIQLYAYKKYPDGIDRDVIYGSDIHRSCIMYDFNVVDLTGAGLVLGEYERDIYV</sequence>
<dbReference type="InterPro" id="IPR038257">
    <property type="entry name" value="CRISPR-assoc_Cas3_HD_sf"/>
</dbReference>
<dbReference type="PROSITE" id="PS51194">
    <property type="entry name" value="HELICASE_CTER"/>
    <property type="match status" value="1"/>
</dbReference>
<dbReference type="GO" id="GO:0051607">
    <property type="term" value="P:defense response to virus"/>
    <property type="evidence" value="ECO:0007669"/>
    <property type="project" value="UniProtKB-KW"/>
</dbReference>
<evidence type="ECO:0000313" key="12">
    <source>
        <dbReference type="EMBL" id="CUQ78029.1"/>
    </source>
</evidence>
<comment type="similarity">
    <text evidence="2">In the central section; belongs to the CRISPR-associated helicase Cas3 family.</text>
</comment>
<keyword evidence="3" id="KW-0540">Nuclease</keyword>
<evidence type="ECO:0000256" key="3">
    <source>
        <dbReference type="ARBA" id="ARBA00022722"/>
    </source>
</evidence>
<dbReference type="EMBL" id="CZBU01000004">
    <property type="protein sequence ID" value="CUQ78029.1"/>
    <property type="molecule type" value="Genomic_DNA"/>
</dbReference>
<dbReference type="GO" id="GO:0003724">
    <property type="term" value="F:RNA helicase activity"/>
    <property type="evidence" value="ECO:0007669"/>
    <property type="project" value="TreeGrafter"/>
</dbReference>
<evidence type="ECO:0000256" key="7">
    <source>
        <dbReference type="ARBA" id="ARBA00022806"/>
    </source>
</evidence>
<dbReference type="SUPFAM" id="SSF52540">
    <property type="entry name" value="P-loop containing nucleoside triphosphate hydrolases"/>
    <property type="match status" value="1"/>
</dbReference>
<evidence type="ECO:0000256" key="8">
    <source>
        <dbReference type="ARBA" id="ARBA00022840"/>
    </source>
</evidence>
<dbReference type="GO" id="GO:0016787">
    <property type="term" value="F:hydrolase activity"/>
    <property type="evidence" value="ECO:0007669"/>
    <property type="project" value="UniProtKB-KW"/>
</dbReference>
<protein>
    <submittedName>
        <fullName evidence="12">Helicase Cas3</fullName>
    </submittedName>
</protein>